<dbReference type="InterPro" id="IPR032696">
    <property type="entry name" value="SQ_cyclase_C"/>
</dbReference>
<evidence type="ECO:0000256" key="4">
    <source>
        <dbReference type="ARBA" id="ARBA00023235"/>
    </source>
</evidence>
<dbReference type="PANTHER" id="PTHR11764">
    <property type="entry name" value="TERPENE CYCLASE/MUTASE FAMILY MEMBER"/>
    <property type="match status" value="1"/>
</dbReference>
<dbReference type="CDD" id="cd02892">
    <property type="entry name" value="SQCY_1"/>
    <property type="match status" value="1"/>
</dbReference>
<proteinExistence type="inferred from homology"/>
<dbReference type="Pfam" id="PF13243">
    <property type="entry name" value="SQHop_cyclase_C"/>
    <property type="match status" value="1"/>
</dbReference>
<protein>
    <submittedName>
        <fullName evidence="7">Squalene--hopene cyclase</fullName>
    </submittedName>
</protein>
<dbReference type="InterPro" id="IPR006400">
    <property type="entry name" value="Hopene-cyclase"/>
</dbReference>
<dbReference type="OrthoDB" id="9758578at2"/>
<feature type="domain" description="Squalene cyclase N-terminal" evidence="6">
    <location>
        <begin position="32"/>
        <end position="317"/>
    </location>
</feature>
<dbReference type="KEGG" id="mpsy:CEK71_04645"/>
<evidence type="ECO:0000259" key="5">
    <source>
        <dbReference type="Pfam" id="PF13243"/>
    </source>
</evidence>
<dbReference type="SUPFAM" id="SSF48239">
    <property type="entry name" value="Terpenoid cyclases/Protein prenyltransferases"/>
    <property type="match status" value="2"/>
</dbReference>
<comment type="pathway">
    <text evidence="1">Secondary metabolite biosynthesis; hopanoid biosynthesis.</text>
</comment>
<dbReference type="InterPro" id="IPR032697">
    <property type="entry name" value="SQ_cyclase_N"/>
</dbReference>
<gene>
    <name evidence="7" type="primary">shc</name>
    <name evidence="7" type="ORF">CEK71_04645</name>
</gene>
<name>A0A1Z4BVY3_9GAMM</name>
<dbReference type="Gene3D" id="1.50.10.20">
    <property type="match status" value="2"/>
</dbReference>
<dbReference type="EMBL" id="CP022129">
    <property type="protein sequence ID" value="ASF45410.1"/>
    <property type="molecule type" value="Genomic_DNA"/>
</dbReference>
<evidence type="ECO:0000313" key="8">
    <source>
        <dbReference type="Proteomes" id="UP000197019"/>
    </source>
</evidence>
<dbReference type="SFLD" id="SFLDG01016">
    <property type="entry name" value="Prenyltransferase_Like_2"/>
    <property type="match status" value="1"/>
</dbReference>
<dbReference type="GO" id="GO:0016866">
    <property type="term" value="F:intramolecular transferase activity"/>
    <property type="evidence" value="ECO:0007669"/>
    <property type="project" value="InterPro"/>
</dbReference>
<dbReference type="PANTHER" id="PTHR11764:SF20">
    <property type="entry name" value="LANOSTEROL SYNTHASE"/>
    <property type="match status" value="1"/>
</dbReference>
<keyword evidence="4" id="KW-0413">Isomerase</keyword>
<dbReference type="UniPathway" id="UPA00337"/>
<dbReference type="GO" id="GO:0005811">
    <property type="term" value="C:lipid droplet"/>
    <property type="evidence" value="ECO:0007669"/>
    <property type="project" value="InterPro"/>
</dbReference>
<organism evidence="7 8">
    <name type="scientific">Methylovulum psychrotolerans</name>
    <dbReference type="NCBI Taxonomy" id="1704499"/>
    <lineage>
        <taxon>Bacteria</taxon>
        <taxon>Pseudomonadati</taxon>
        <taxon>Pseudomonadota</taxon>
        <taxon>Gammaproteobacteria</taxon>
        <taxon>Methylococcales</taxon>
        <taxon>Methylococcaceae</taxon>
        <taxon>Methylovulum</taxon>
    </lineage>
</organism>
<dbReference type="GO" id="GO:0016104">
    <property type="term" value="P:triterpenoid biosynthetic process"/>
    <property type="evidence" value="ECO:0007669"/>
    <property type="project" value="InterPro"/>
</dbReference>
<dbReference type="RefSeq" id="WP_088618292.1">
    <property type="nucleotide sequence ID" value="NZ_CP022129.1"/>
</dbReference>
<feature type="domain" description="Squalene cyclase C-terminal" evidence="5">
    <location>
        <begin position="327"/>
        <end position="652"/>
    </location>
</feature>
<dbReference type="InterPro" id="IPR008930">
    <property type="entry name" value="Terpenoid_cyclase/PrenylTrfase"/>
</dbReference>
<comment type="similarity">
    <text evidence="2">Belongs to the terpene cyclase/mutase family.</text>
</comment>
<dbReference type="NCBIfam" id="TIGR01787">
    <property type="entry name" value="squalene_cyclas"/>
    <property type="match status" value="1"/>
</dbReference>
<accession>A0A1Z4BVY3</accession>
<dbReference type="Pfam" id="PF13249">
    <property type="entry name" value="SQHop_cyclase_N"/>
    <property type="match status" value="1"/>
</dbReference>
<keyword evidence="8" id="KW-1185">Reference proteome</keyword>
<dbReference type="AlphaFoldDB" id="A0A1Z4BVY3"/>
<evidence type="ECO:0000259" key="6">
    <source>
        <dbReference type="Pfam" id="PF13249"/>
    </source>
</evidence>
<evidence type="ECO:0000256" key="3">
    <source>
        <dbReference type="ARBA" id="ARBA00022737"/>
    </source>
</evidence>
<keyword evidence="3" id="KW-0677">Repeat</keyword>
<evidence type="ECO:0000256" key="1">
    <source>
        <dbReference type="ARBA" id="ARBA00004999"/>
    </source>
</evidence>
<dbReference type="Proteomes" id="UP000197019">
    <property type="component" value="Chromosome"/>
</dbReference>
<evidence type="ECO:0000313" key="7">
    <source>
        <dbReference type="EMBL" id="ASF45410.1"/>
    </source>
</evidence>
<reference evidence="7 8" key="1">
    <citation type="submission" date="2017-06" db="EMBL/GenBank/DDBJ databases">
        <title>Genome Sequencing of the methanotroph Methylovulum psychrotolerants str. HV10-M2 isolated from a high-altitude environment.</title>
        <authorList>
            <person name="Mateos-Rivera A."/>
        </authorList>
    </citation>
    <scope>NUCLEOTIDE SEQUENCE [LARGE SCALE GENOMIC DNA]</scope>
    <source>
        <strain evidence="7 8">HV10_M2</strain>
    </source>
</reference>
<dbReference type="InterPro" id="IPR018333">
    <property type="entry name" value="Squalene_cyclase"/>
</dbReference>
<evidence type="ECO:0000256" key="2">
    <source>
        <dbReference type="ARBA" id="ARBA00009755"/>
    </source>
</evidence>
<sequence length="657" mass="73993">MFTDSTHYLDHSHAPSASNAIHSNAFDLNKAISQAQDTLLKLQDKNGYWVFELEADCTIPSEYIMMMHYIGEIDEVLQAKIANYLRSRQSEDGSYPLFTGGIGDLSCSVKVYYALKLAGDAPEAAHMTRLRNYILSQGGAAKANVFTRIALAMFKQLPWRGVPYIPVEIMLFPKWFPFHLDKVSYWSRAVMVPLFILCTLKAEAKNPLQVGILELFVTHPDQERHYFPERTVLNKIFLGLDQLGRLTRPLIPKAMHQRAITKAHDWFVERLNGEDGLGAIFPAMVNAYEALLLLGYAPEHERVVTARKAIDKLLVVNEYDAYCQPCLSPVWDTALAALALQEADKAKAPEQRLASPALTRAYAWLKSTQLSDEPGDWRITKPDLAGGGWAFQFANPHYPDVDDTAIVGFAMADSQLPELDESIHRATRWIVGMQSANGGYGAFDVDNTYYYLNEIPFADHGALLDPPTADVSARCAMLMARVAQDHDEYLPALERALAYLRSEQEADGSWFGRWGTNYIYGTWSVLLGLEQTALPKTDPLYTKAAQWLKSVQRADGGWGEDNFSYHDLSYSGQYRFSTAFQTAWAVLALMAAGEARSPEVKAGIDFILHHQQTDGLWNDKCFTAPGFPKVFYLKYHGYDKFFPLWALARYRNELAKK</sequence>
<dbReference type="NCBIfam" id="TIGR01507">
    <property type="entry name" value="hopene_cyclase"/>
    <property type="match status" value="1"/>
</dbReference>